<accession>A0A6P8ZY02</accession>
<feature type="chain" id="PRO_5027700199" evidence="3">
    <location>
        <begin position="16"/>
        <end position="696"/>
    </location>
</feature>
<dbReference type="Proteomes" id="UP000515158">
    <property type="component" value="Unplaced"/>
</dbReference>
<keyword evidence="4" id="KW-1185">Reference proteome</keyword>
<feature type="signal peptide" evidence="3">
    <location>
        <begin position="1"/>
        <end position="15"/>
    </location>
</feature>
<dbReference type="PROSITE" id="PS51155">
    <property type="entry name" value="CHIT_BIND_RR_2"/>
    <property type="match status" value="2"/>
</dbReference>
<dbReference type="GeneID" id="117650799"/>
<dbReference type="AlphaFoldDB" id="A0A6P8ZY02"/>
<name>A0A6P8ZY02_THRPL</name>
<dbReference type="PRINTS" id="PR00947">
    <property type="entry name" value="CUTICLE"/>
</dbReference>
<dbReference type="Pfam" id="PF00379">
    <property type="entry name" value="Chitin_bind_4"/>
    <property type="match status" value="2"/>
</dbReference>
<evidence type="ECO:0000256" key="3">
    <source>
        <dbReference type="SAM" id="SignalP"/>
    </source>
</evidence>
<proteinExistence type="predicted"/>
<reference evidence="5" key="1">
    <citation type="submission" date="2025-08" db="UniProtKB">
        <authorList>
            <consortium name="RefSeq"/>
        </authorList>
    </citation>
    <scope>IDENTIFICATION</scope>
    <source>
        <tissue evidence="5">Total insect</tissue>
    </source>
</reference>
<dbReference type="GO" id="GO:0008010">
    <property type="term" value="F:structural constituent of chitin-based larval cuticle"/>
    <property type="evidence" value="ECO:0007669"/>
    <property type="project" value="TreeGrafter"/>
</dbReference>
<sequence>MKVLILAALLAVAAADYHDDTFHFSTVGSVSGLQKSAFVQASSPVITNKYTTYAAPAVAKQYSFVAQPAYTQQYSVKQVAQPAYTQQYSAQQVAAPLLVKSVEEEIPVYSQQYAVKQVAQPVYSQYSAVKEIAQPAIFSQQYTVAQPAYTQYAAVKKVAQPVYTQQYSAVAQPAFTQYAAVKEVAKPVYSQYSAVKKIAQPVYTQYSAVAQPAYTQQYSVKQVAQPAYTQYAAVKQVAQPAYSQYSAIKEIAKPIVAVSQYSANNLYSQQSDSVATYANAYNGPQFRILSQVQEADPSGPYKLSYSTENGIQATEQGSLVAGAEGAVVAAQGSYSYTGADGQVYTVNYIADENGFRASGDHLPTPPPIPAEILKSLEENAASGEQYDDEGRLVYKHLWFVRASEFTLADMKLIVLAVLAVVAATRADYHDDVFHFSTLRSPVTLSGRQPAYPRSAFGYNNYQNQYISEPSAYYTQYSPAAVASSNAYYSQYTPAVSSSKAYYSQYTPAVSSSNAYYSQYNPAVTTNNVYTQYTPAIGAYRSEYTPAVVTSNAAYYQAPFQYVQSPAVAVDYVSKPAVRISAPAVTYSSPLASSSHYSLGGLYAGSGSGSYAPAYKYRILKQVQEVDPSGPYRAHYATENGITASEEGSLVGGGPEGPAVAKQGTYSYTGPDGVLYSVNWVADELGFRASGAHLPQA</sequence>
<organism evidence="5">
    <name type="scientific">Thrips palmi</name>
    <name type="common">Melon thrips</name>
    <dbReference type="NCBI Taxonomy" id="161013"/>
    <lineage>
        <taxon>Eukaryota</taxon>
        <taxon>Metazoa</taxon>
        <taxon>Ecdysozoa</taxon>
        <taxon>Arthropoda</taxon>
        <taxon>Hexapoda</taxon>
        <taxon>Insecta</taxon>
        <taxon>Pterygota</taxon>
        <taxon>Neoptera</taxon>
        <taxon>Paraneoptera</taxon>
        <taxon>Thysanoptera</taxon>
        <taxon>Terebrantia</taxon>
        <taxon>Thripoidea</taxon>
        <taxon>Thripidae</taxon>
        <taxon>Thrips</taxon>
    </lineage>
</organism>
<dbReference type="InterPro" id="IPR050468">
    <property type="entry name" value="Cuticle_Struct_Prot"/>
</dbReference>
<dbReference type="KEGG" id="tpal:117650799"/>
<dbReference type="PROSITE" id="PS00233">
    <property type="entry name" value="CHIT_BIND_RR_1"/>
    <property type="match status" value="1"/>
</dbReference>
<dbReference type="OrthoDB" id="6515429at2759"/>
<evidence type="ECO:0000256" key="2">
    <source>
        <dbReference type="PROSITE-ProRule" id="PRU00497"/>
    </source>
</evidence>
<dbReference type="GO" id="GO:0062129">
    <property type="term" value="C:chitin-based extracellular matrix"/>
    <property type="evidence" value="ECO:0007669"/>
    <property type="project" value="TreeGrafter"/>
</dbReference>
<protein>
    <submittedName>
        <fullName evidence="5">Uncharacterized protein LOC117650799</fullName>
    </submittedName>
</protein>
<gene>
    <name evidence="5" type="primary">LOC117650799</name>
</gene>
<dbReference type="RefSeq" id="XP_034250292.1">
    <property type="nucleotide sequence ID" value="XM_034394401.1"/>
</dbReference>
<keyword evidence="1 2" id="KW-0193">Cuticle</keyword>
<evidence type="ECO:0000313" key="5">
    <source>
        <dbReference type="RefSeq" id="XP_034250292.1"/>
    </source>
</evidence>
<keyword evidence="3" id="KW-0732">Signal</keyword>
<evidence type="ECO:0000256" key="1">
    <source>
        <dbReference type="ARBA" id="ARBA00022460"/>
    </source>
</evidence>
<dbReference type="InterPro" id="IPR000618">
    <property type="entry name" value="Insect_cuticle"/>
</dbReference>
<dbReference type="PANTHER" id="PTHR10380:SF173">
    <property type="entry name" value="CUTICULAR PROTEIN 47EF, ISOFORM C-RELATED"/>
    <property type="match status" value="1"/>
</dbReference>
<dbReference type="PANTHER" id="PTHR10380">
    <property type="entry name" value="CUTICLE PROTEIN"/>
    <property type="match status" value="1"/>
</dbReference>
<dbReference type="InterPro" id="IPR031311">
    <property type="entry name" value="CHIT_BIND_RR_consensus"/>
</dbReference>
<evidence type="ECO:0000313" key="4">
    <source>
        <dbReference type="Proteomes" id="UP000515158"/>
    </source>
</evidence>
<dbReference type="InParanoid" id="A0A6P8ZY02"/>